<dbReference type="SUPFAM" id="SSF52518">
    <property type="entry name" value="Thiamin diphosphate-binding fold (THDP-binding)"/>
    <property type="match status" value="1"/>
</dbReference>
<evidence type="ECO:0000259" key="2">
    <source>
        <dbReference type="Pfam" id="PF01558"/>
    </source>
</evidence>
<accession>A0A537LH19</accession>
<dbReference type="Proteomes" id="UP000318661">
    <property type="component" value="Unassembled WGS sequence"/>
</dbReference>
<dbReference type="FunFam" id="3.40.50.970:FF:000022">
    <property type="entry name" value="2-oxoglutarate ferredoxin oxidoreductase alpha subunit"/>
    <property type="match status" value="1"/>
</dbReference>
<feature type="domain" description="Pyruvate flavodoxin/ferredoxin oxidoreductase pyrimidine binding" evidence="3">
    <location>
        <begin position="261"/>
        <end position="501"/>
    </location>
</feature>
<dbReference type="Pfam" id="PF01855">
    <property type="entry name" value="POR_N"/>
    <property type="match status" value="1"/>
</dbReference>
<dbReference type="Gene3D" id="3.40.50.970">
    <property type="match status" value="1"/>
</dbReference>
<comment type="caution">
    <text evidence="4">The sequence shown here is derived from an EMBL/GenBank/DDBJ whole genome shotgun (WGS) entry which is preliminary data.</text>
</comment>
<evidence type="ECO:0000259" key="3">
    <source>
        <dbReference type="Pfam" id="PF01855"/>
    </source>
</evidence>
<dbReference type="SUPFAM" id="SSF53323">
    <property type="entry name" value="Pyruvate-ferredoxin oxidoreductase, PFOR, domain III"/>
    <property type="match status" value="1"/>
</dbReference>
<dbReference type="InterPro" id="IPR002869">
    <property type="entry name" value="Pyrv_flavodox_OxRed_cen"/>
</dbReference>
<dbReference type="PANTHER" id="PTHR32154">
    <property type="entry name" value="PYRUVATE-FLAVODOXIN OXIDOREDUCTASE-RELATED"/>
    <property type="match status" value="1"/>
</dbReference>
<evidence type="ECO:0000313" key="5">
    <source>
        <dbReference type="Proteomes" id="UP000318661"/>
    </source>
</evidence>
<feature type="domain" description="Pyruvate/ketoisovalerate oxidoreductase catalytic" evidence="2">
    <location>
        <begin position="42"/>
        <end position="222"/>
    </location>
</feature>
<name>A0A537LH19_9BACT</name>
<dbReference type="Gene3D" id="3.40.920.10">
    <property type="entry name" value="Pyruvate-ferredoxin oxidoreductase, PFOR, domain III"/>
    <property type="match status" value="1"/>
</dbReference>
<dbReference type="InterPro" id="IPR009014">
    <property type="entry name" value="Transketo_C/PFOR_II"/>
</dbReference>
<dbReference type="Pfam" id="PF01558">
    <property type="entry name" value="POR"/>
    <property type="match status" value="1"/>
</dbReference>
<dbReference type="InterPro" id="IPR050722">
    <property type="entry name" value="Pyruvate:ferred/Flavod_OxRd"/>
</dbReference>
<dbReference type="SUPFAM" id="SSF52922">
    <property type="entry name" value="TK C-terminal domain-like"/>
    <property type="match status" value="1"/>
</dbReference>
<dbReference type="GO" id="GO:0006979">
    <property type="term" value="P:response to oxidative stress"/>
    <property type="evidence" value="ECO:0007669"/>
    <property type="project" value="TreeGrafter"/>
</dbReference>
<organism evidence="4 5">
    <name type="scientific">Candidatus Segetimicrobium genomatis</name>
    <dbReference type="NCBI Taxonomy" id="2569760"/>
    <lineage>
        <taxon>Bacteria</taxon>
        <taxon>Bacillati</taxon>
        <taxon>Candidatus Sysuimicrobiota</taxon>
        <taxon>Candidatus Sysuimicrobiia</taxon>
        <taxon>Candidatus Sysuimicrobiales</taxon>
        <taxon>Candidatus Segetimicrobiaceae</taxon>
        <taxon>Candidatus Segetimicrobium</taxon>
    </lineage>
</organism>
<keyword evidence="1" id="KW-0560">Oxidoreductase</keyword>
<dbReference type="InterPro" id="IPR022367">
    <property type="entry name" value="2-oxoacid/accept_OxRdtase_asu"/>
</dbReference>
<protein>
    <submittedName>
        <fullName evidence="4">2-oxoacid:acceptor oxidoreductase subunit alpha</fullName>
    </submittedName>
</protein>
<evidence type="ECO:0000256" key="1">
    <source>
        <dbReference type="ARBA" id="ARBA00023002"/>
    </source>
</evidence>
<dbReference type="CDD" id="cd07034">
    <property type="entry name" value="TPP_PYR_PFOR_IOR-alpha_like"/>
    <property type="match status" value="1"/>
</dbReference>
<dbReference type="InterPro" id="IPR002880">
    <property type="entry name" value="Pyrv_Fd/Flavodoxin_OxRdtase_N"/>
</dbReference>
<dbReference type="Gene3D" id="3.40.50.920">
    <property type="match status" value="1"/>
</dbReference>
<reference evidence="4 5" key="1">
    <citation type="journal article" date="2019" name="Nat. Microbiol.">
        <title>Mediterranean grassland soil C-N compound turnover is dependent on rainfall and depth, and is mediated by genomically divergent microorganisms.</title>
        <authorList>
            <person name="Diamond S."/>
            <person name="Andeer P.F."/>
            <person name="Li Z."/>
            <person name="Crits-Christoph A."/>
            <person name="Burstein D."/>
            <person name="Anantharaman K."/>
            <person name="Lane K.R."/>
            <person name="Thomas B.C."/>
            <person name="Pan C."/>
            <person name="Northen T.R."/>
            <person name="Banfield J.F."/>
        </authorList>
    </citation>
    <scope>NUCLEOTIDE SEQUENCE [LARGE SCALE GENOMIC DNA]</scope>
    <source>
        <strain evidence="4">NP_2</strain>
    </source>
</reference>
<dbReference type="PANTHER" id="PTHR32154:SF20">
    <property type="entry name" value="2-OXOGLUTARATE OXIDOREDUCTASE SUBUNIT KORA"/>
    <property type="match status" value="1"/>
</dbReference>
<dbReference type="InterPro" id="IPR029061">
    <property type="entry name" value="THDP-binding"/>
</dbReference>
<dbReference type="GO" id="GO:0016903">
    <property type="term" value="F:oxidoreductase activity, acting on the aldehyde or oxo group of donors"/>
    <property type="evidence" value="ECO:0007669"/>
    <property type="project" value="InterPro"/>
</dbReference>
<dbReference type="AlphaFoldDB" id="A0A537LH19"/>
<proteinExistence type="predicted"/>
<gene>
    <name evidence="4" type="ORF">E6G99_08130</name>
</gene>
<sequence length="651" mass="71304">MVQASGVWTGGLYLRQPVGGEGIASVIVNHLKLLVGGVQLRDGVVTVSDILGRIFTRAGFHVLAMERGYASTIYGAHQYDPIVVAEEPPVSWGDPEIDILVALDYDSNPDAQEQPNRDTILRHSKYLKDGGLLVYDSSTGDIHTEALERRGIKIFPIPARNIARDELKRDVVKNVVTVGALFRLLEFDRDATHLRALLEERFLRKGREIVDLNLRAAQRGLEVVESVLKAKSWTNVGYRLEPRPTKEPMLLLSGNDALSMGAIRAGCRYYAGYPITPASAILEFMEEHLPKFGGRAMQGQNERESIRAAIGAAITGVRSMVGTSGPGLSLKVEEFGVSGVSEVPMVIVDTQRAGPSTGMPTKSEQGDLFLVAYGGHGEIPRIVLAPATQEECYTLMIDAHNLADKYQCPVFFLTDLNLSEGRKVVPQSFFEQQAVTIDRSTLVREGDLRRDGTYKRFVFTPSGISPRLVPGTVGGVIKVTGSEHDERGFVSTDPATRKAMMEKRARKMETYLKEDAKPPQVFGKPEGKPVLVGWGSTRPLLLDAQQRLRARGTETAVVHFTHLWPFHTAAAKPLLEKASAVISVEQNFSGQFADLVQTYCLIPVCRIVKYNGLPIYASDVVGGTEQILRNGTQHVRVGVEAPAPVKVSEGD</sequence>
<dbReference type="InterPro" id="IPR019752">
    <property type="entry name" value="Pyrv/ketoisovalerate_OxRed_cat"/>
</dbReference>
<dbReference type="NCBIfam" id="TIGR03710">
    <property type="entry name" value="OAFO_sf"/>
    <property type="match status" value="1"/>
</dbReference>
<evidence type="ECO:0000313" key="4">
    <source>
        <dbReference type="EMBL" id="TMJ07007.1"/>
    </source>
</evidence>
<dbReference type="EMBL" id="VBAJ01000204">
    <property type="protein sequence ID" value="TMJ07007.1"/>
    <property type="molecule type" value="Genomic_DNA"/>
</dbReference>